<feature type="region of interest" description="Disordered" evidence="1">
    <location>
        <begin position="44"/>
        <end position="64"/>
    </location>
</feature>
<keyword evidence="3" id="KW-1185">Reference proteome</keyword>
<protein>
    <submittedName>
        <fullName evidence="2">Uncharacterized protein</fullName>
    </submittedName>
</protein>
<evidence type="ECO:0000313" key="3">
    <source>
        <dbReference type="Proteomes" id="UP001488805"/>
    </source>
</evidence>
<name>A0AAW1E5J7_ZOAVI</name>
<accession>A0AAW1E5J7</accession>
<comment type="caution">
    <text evidence="2">The sequence shown here is derived from an EMBL/GenBank/DDBJ whole genome shotgun (WGS) entry which is preliminary data.</text>
</comment>
<evidence type="ECO:0000256" key="1">
    <source>
        <dbReference type="SAM" id="MobiDB-lite"/>
    </source>
</evidence>
<sequence>MTSSFRDEAAAVLQSTQQLHSEDKSQLKWPPTFAFNLPLMKSGTFPSGAAQGHGRDLRDRPGDQRGCGNMWLRHWVMDPGMSGAPLACTGSSG</sequence>
<dbReference type="Proteomes" id="UP001488805">
    <property type="component" value="Unassembled WGS sequence"/>
</dbReference>
<feature type="region of interest" description="Disordered" evidence="1">
    <location>
        <begin position="1"/>
        <end position="27"/>
    </location>
</feature>
<feature type="compositionally biased region" description="Basic and acidic residues" evidence="1">
    <location>
        <begin position="53"/>
        <end position="63"/>
    </location>
</feature>
<dbReference type="AlphaFoldDB" id="A0AAW1E5J7"/>
<dbReference type="EMBL" id="JBCEZU010000538">
    <property type="protein sequence ID" value="KAK9517781.1"/>
    <property type="molecule type" value="Genomic_DNA"/>
</dbReference>
<proteinExistence type="predicted"/>
<organism evidence="2 3">
    <name type="scientific">Zoarces viviparus</name>
    <name type="common">Viviparous eelpout</name>
    <name type="synonym">Blennius viviparus</name>
    <dbReference type="NCBI Taxonomy" id="48416"/>
    <lineage>
        <taxon>Eukaryota</taxon>
        <taxon>Metazoa</taxon>
        <taxon>Chordata</taxon>
        <taxon>Craniata</taxon>
        <taxon>Vertebrata</taxon>
        <taxon>Euteleostomi</taxon>
        <taxon>Actinopterygii</taxon>
        <taxon>Neopterygii</taxon>
        <taxon>Teleostei</taxon>
        <taxon>Neoteleostei</taxon>
        <taxon>Acanthomorphata</taxon>
        <taxon>Eupercaria</taxon>
        <taxon>Perciformes</taxon>
        <taxon>Cottioidei</taxon>
        <taxon>Zoarcales</taxon>
        <taxon>Zoarcidae</taxon>
        <taxon>Zoarcinae</taxon>
        <taxon>Zoarces</taxon>
    </lineage>
</organism>
<gene>
    <name evidence="2" type="ORF">VZT92_023125</name>
</gene>
<evidence type="ECO:0000313" key="2">
    <source>
        <dbReference type="EMBL" id="KAK9517781.1"/>
    </source>
</evidence>
<reference evidence="2 3" key="1">
    <citation type="journal article" date="2024" name="Genome Biol. Evol.">
        <title>Chromosome-level genome assembly of the viviparous eelpout Zoarces viviparus.</title>
        <authorList>
            <person name="Fuhrmann N."/>
            <person name="Brasseur M.V."/>
            <person name="Bakowski C.E."/>
            <person name="Podsiadlowski L."/>
            <person name="Prost S."/>
            <person name="Krehenwinkel H."/>
            <person name="Mayer C."/>
        </authorList>
    </citation>
    <scope>NUCLEOTIDE SEQUENCE [LARGE SCALE GENOMIC DNA]</scope>
    <source>
        <strain evidence="2">NO-MEL_2022_Ind0_liver</strain>
    </source>
</reference>